<dbReference type="GO" id="GO:0003677">
    <property type="term" value="F:DNA binding"/>
    <property type="evidence" value="ECO:0007669"/>
    <property type="project" value="UniProtKB-KW"/>
</dbReference>
<dbReference type="SMART" id="SM00066">
    <property type="entry name" value="GAL4"/>
    <property type="match status" value="1"/>
</dbReference>
<evidence type="ECO:0000313" key="6">
    <source>
        <dbReference type="EMBL" id="GAM34909.1"/>
    </source>
</evidence>
<dbReference type="GO" id="GO:0001228">
    <property type="term" value="F:DNA-binding transcription activator activity, RNA polymerase II-specific"/>
    <property type="evidence" value="ECO:0007669"/>
    <property type="project" value="TreeGrafter"/>
</dbReference>
<comment type="caution">
    <text evidence="6">The sequence shown here is derived from an EMBL/GenBank/DDBJ whole genome shotgun (WGS) entry which is preliminary data.</text>
</comment>
<feature type="domain" description="Zn(2)-C6 fungal-type" evidence="5">
    <location>
        <begin position="12"/>
        <end position="42"/>
    </location>
</feature>
<dbReference type="Gene3D" id="4.10.240.10">
    <property type="entry name" value="Zn(2)-C6 fungal-type DNA-binding domain"/>
    <property type="match status" value="1"/>
</dbReference>
<keyword evidence="1" id="KW-0805">Transcription regulation</keyword>
<dbReference type="PANTHER" id="PTHR47784:SF4">
    <property type="entry name" value="ZN(II)2CYS6 TRANSCRIPTION FACTOR (EUROFUNG)"/>
    <property type="match status" value="1"/>
</dbReference>
<evidence type="ECO:0000256" key="2">
    <source>
        <dbReference type="ARBA" id="ARBA00023125"/>
    </source>
</evidence>
<dbReference type="EMBL" id="DF933811">
    <property type="protein sequence ID" value="GAM34909.1"/>
    <property type="molecule type" value="Genomic_DNA"/>
</dbReference>
<keyword evidence="7" id="KW-1185">Reference proteome</keyword>
<dbReference type="Pfam" id="PF00172">
    <property type="entry name" value="Zn_clus"/>
    <property type="match status" value="1"/>
</dbReference>
<evidence type="ECO:0000256" key="4">
    <source>
        <dbReference type="ARBA" id="ARBA00023242"/>
    </source>
</evidence>
<dbReference type="PROSITE" id="PS50048">
    <property type="entry name" value="ZN2_CY6_FUNGAL_2"/>
    <property type="match status" value="1"/>
</dbReference>
<dbReference type="InterPro" id="IPR053157">
    <property type="entry name" value="Sterol_Uptake_Regulator"/>
</dbReference>
<dbReference type="AlphaFoldDB" id="A0A6V8H2M0"/>
<protein>
    <submittedName>
        <fullName evidence="6">C6 finger domain protein</fullName>
    </submittedName>
</protein>
<sequence>MLRRSHRKSRRGCLECKRRHVKCDERRPICILCTVSGRACHYALESPLDNPSTPDTQTSPPSLVPDISFLATAPAFPNAESHESDPALDEPVNLNHMELLIHVTLDESLFGLGYQDANFPANITTSLRIGLEAPYVLHELLAFSARHLAFLHPERAASYLHQAVALQTRAVSLFNASWNGIDESNCVHMLLFSACLGHHILADTLAKRDAGGLEAFMLHFIQCLDMQRGVHAIAATAWPLLMESELKTILSWSSQYNKRTPQGNHCQQVKELIDGAKGLDEEEKEACQVAIRYLQIGFDSVFAEKEEERGNRFHMVHSWILLISPPLRGLLVAKRPEALVLLGYYALLLHYGRHLWQIGDAGAFILGAVDDYLGPGWAHWLEWPREEVAKTLIA</sequence>
<name>A0A6V8H2M0_TALPI</name>
<dbReference type="SUPFAM" id="SSF57701">
    <property type="entry name" value="Zn2/Cys6 DNA-binding domain"/>
    <property type="match status" value="1"/>
</dbReference>
<keyword evidence="3" id="KW-0804">Transcription</keyword>
<evidence type="ECO:0000256" key="1">
    <source>
        <dbReference type="ARBA" id="ARBA00023015"/>
    </source>
</evidence>
<proteinExistence type="predicted"/>
<keyword evidence="2" id="KW-0238">DNA-binding</keyword>
<gene>
    <name evidence="6" type="ORF">TCE0_015f02800</name>
</gene>
<dbReference type="PANTHER" id="PTHR47784">
    <property type="entry name" value="STEROL UPTAKE CONTROL PROTEIN 2"/>
    <property type="match status" value="1"/>
</dbReference>
<evidence type="ECO:0000256" key="3">
    <source>
        <dbReference type="ARBA" id="ARBA00023163"/>
    </source>
</evidence>
<dbReference type="GO" id="GO:0008270">
    <property type="term" value="F:zinc ion binding"/>
    <property type="evidence" value="ECO:0007669"/>
    <property type="project" value="InterPro"/>
</dbReference>
<reference evidence="7" key="1">
    <citation type="journal article" date="2015" name="Genome Announc.">
        <title>Draft genome sequence of Talaromyces cellulolyticus strain Y-94, a source of lignocellulosic biomass-degrading enzymes.</title>
        <authorList>
            <person name="Fujii T."/>
            <person name="Koike H."/>
            <person name="Sawayama S."/>
            <person name="Yano S."/>
            <person name="Inoue H."/>
        </authorList>
    </citation>
    <scope>NUCLEOTIDE SEQUENCE [LARGE SCALE GENOMIC DNA]</scope>
    <source>
        <strain evidence="7">Y-94</strain>
    </source>
</reference>
<evidence type="ECO:0000313" key="7">
    <source>
        <dbReference type="Proteomes" id="UP000053095"/>
    </source>
</evidence>
<dbReference type="InterPro" id="IPR001138">
    <property type="entry name" value="Zn2Cys6_DnaBD"/>
</dbReference>
<accession>A0A6V8H2M0</accession>
<dbReference type="PROSITE" id="PS00463">
    <property type="entry name" value="ZN2_CY6_FUNGAL_1"/>
    <property type="match status" value="1"/>
</dbReference>
<dbReference type="Proteomes" id="UP000053095">
    <property type="component" value="Unassembled WGS sequence"/>
</dbReference>
<keyword evidence="4" id="KW-0539">Nucleus</keyword>
<dbReference type="CDD" id="cd00067">
    <property type="entry name" value="GAL4"/>
    <property type="match status" value="1"/>
</dbReference>
<dbReference type="InterPro" id="IPR036864">
    <property type="entry name" value="Zn2-C6_fun-type_DNA-bd_sf"/>
</dbReference>
<organism evidence="6 7">
    <name type="scientific">Talaromyces pinophilus</name>
    <name type="common">Penicillium pinophilum</name>
    <dbReference type="NCBI Taxonomy" id="128442"/>
    <lineage>
        <taxon>Eukaryota</taxon>
        <taxon>Fungi</taxon>
        <taxon>Dikarya</taxon>
        <taxon>Ascomycota</taxon>
        <taxon>Pezizomycotina</taxon>
        <taxon>Eurotiomycetes</taxon>
        <taxon>Eurotiomycetidae</taxon>
        <taxon>Eurotiales</taxon>
        <taxon>Trichocomaceae</taxon>
        <taxon>Talaromyces</taxon>
        <taxon>Talaromyces sect. Talaromyces</taxon>
    </lineage>
</organism>
<evidence type="ECO:0000259" key="5">
    <source>
        <dbReference type="PROSITE" id="PS50048"/>
    </source>
</evidence>